<evidence type="ECO:0000256" key="1">
    <source>
        <dbReference type="SAM" id="MobiDB-lite"/>
    </source>
</evidence>
<gene>
    <name evidence="2" type="ORF">KEG57_40665</name>
</gene>
<feature type="compositionally biased region" description="Basic and acidic residues" evidence="1">
    <location>
        <begin position="238"/>
        <end position="249"/>
    </location>
</feature>
<dbReference type="RefSeq" id="WP_272422388.1">
    <property type="nucleotide sequence ID" value="NZ_JAGTJJ010000044.1"/>
</dbReference>
<comment type="caution">
    <text evidence="2">The sequence shown here is derived from an EMBL/GenBank/DDBJ whole genome shotgun (WGS) entry which is preliminary data.</text>
</comment>
<sequence length="260" mass="28513">MAKLDQIPRAEKRDIAKKIKDNLSARAAKGPPEPALDAYVAECTDIVDALDAHVTGNVLAQAERTARLAQLAAADEAVDTWYRHLENYIGVESRRRVSPYALHAAAVHQAAFPDGLAHVDDPIADENRICRDALLALRAPEHAATLAAIELPMIWLERWETALDKSDALLAEVEKARTDKRAHVGAGQDAETEWVELMVRLRRYVSSRAKRSDTARIQEGKALLAPLLDAMARLRAEAAARATRKENGKQETPPAEGTQG</sequence>
<evidence type="ECO:0000313" key="3">
    <source>
        <dbReference type="Proteomes" id="UP001151081"/>
    </source>
</evidence>
<protein>
    <submittedName>
        <fullName evidence="2">Uncharacterized protein</fullName>
    </submittedName>
</protein>
<dbReference type="Proteomes" id="UP001151081">
    <property type="component" value="Unassembled WGS sequence"/>
</dbReference>
<name>A0A9X4AW03_9BACT</name>
<keyword evidence="3" id="KW-1185">Reference proteome</keyword>
<accession>A0A9X4AW03</accession>
<proteinExistence type="predicted"/>
<evidence type="ECO:0000313" key="2">
    <source>
        <dbReference type="EMBL" id="MDC3986854.1"/>
    </source>
</evidence>
<organism evidence="2 3">
    <name type="scientific">Polyangium jinanense</name>
    <dbReference type="NCBI Taxonomy" id="2829994"/>
    <lineage>
        <taxon>Bacteria</taxon>
        <taxon>Pseudomonadati</taxon>
        <taxon>Myxococcota</taxon>
        <taxon>Polyangia</taxon>
        <taxon>Polyangiales</taxon>
        <taxon>Polyangiaceae</taxon>
        <taxon>Polyangium</taxon>
    </lineage>
</organism>
<reference evidence="2 3" key="1">
    <citation type="submission" date="2021-04" db="EMBL/GenBank/DDBJ databases">
        <title>Genome analysis of Polyangium sp.</title>
        <authorList>
            <person name="Li Y."/>
            <person name="Wang J."/>
        </authorList>
    </citation>
    <scope>NUCLEOTIDE SEQUENCE [LARGE SCALE GENOMIC DNA]</scope>
    <source>
        <strain evidence="2 3">SDU14</strain>
    </source>
</reference>
<dbReference type="EMBL" id="JAGTJJ010000044">
    <property type="protein sequence ID" value="MDC3986854.1"/>
    <property type="molecule type" value="Genomic_DNA"/>
</dbReference>
<feature type="region of interest" description="Disordered" evidence="1">
    <location>
        <begin position="238"/>
        <end position="260"/>
    </location>
</feature>
<dbReference type="AlphaFoldDB" id="A0A9X4AW03"/>